<evidence type="ECO:0000259" key="2">
    <source>
        <dbReference type="Pfam" id="PF16177"/>
    </source>
</evidence>
<dbReference type="Proteomes" id="UP000261580">
    <property type="component" value="Unassembled WGS sequence"/>
</dbReference>
<evidence type="ECO:0000256" key="1">
    <source>
        <dbReference type="SAM" id="MobiDB-lite"/>
    </source>
</evidence>
<feature type="region of interest" description="Disordered" evidence="1">
    <location>
        <begin position="1"/>
        <end position="45"/>
    </location>
</feature>
<name>A0A3Q4GVR3_NEOBR</name>
<dbReference type="Bgee" id="ENSNBRG00000006095">
    <property type="expression patterns" value="Expressed in mesonephros"/>
</dbReference>
<protein>
    <recommendedName>
        <fullName evidence="2">Acetyl-coenzyme A synthetase N-terminal domain-containing protein</fullName>
    </recommendedName>
</protein>
<feature type="domain" description="Acetyl-coenzyme A synthetase N-terminal" evidence="2">
    <location>
        <begin position="51"/>
        <end position="104"/>
    </location>
</feature>
<sequence>TPEGWEGRGAGSEERRCSSPTADRSGSPWPRATGGPGSSGPTELSRLSHGDLYRLSVTDPDRFWGAAAADRLRWVEPFHRVRDCDLSSGRIGWFLGGKLNVTYNDHKMKVKFSPVPQALITYSPFYEYAHLLMCSFVSVFYHTRYFHVAGRSHRR</sequence>
<dbReference type="InterPro" id="IPR042099">
    <property type="entry name" value="ANL_N_sf"/>
</dbReference>
<evidence type="ECO:0000313" key="4">
    <source>
        <dbReference type="Proteomes" id="UP000261580"/>
    </source>
</evidence>
<reference evidence="3" key="2">
    <citation type="submission" date="2025-09" db="UniProtKB">
        <authorList>
            <consortium name="Ensembl"/>
        </authorList>
    </citation>
    <scope>IDENTIFICATION</scope>
</reference>
<proteinExistence type="predicted"/>
<dbReference type="InterPro" id="IPR032387">
    <property type="entry name" value="ACAS_N"/>
</dbReference>
<accession>A0A3Q4GVR3</accession>
<dbReference type="Gene3D" id="3.40.50.12780">
    <property type="entry name" value="N-terminal domain of ligase-like"/>
    <property type="match status" value="1"/>
</dbReference>
<dbReference type="Pfam" id="PF16177">
    <property type="entry name" value="ACAS_N"/>
    <property type="match status" value="1"/>
</dbReference>
<organism evidence="3 4">
    <name type="scientific">Neolamprologus brichardi</name>
    <name type="common">Fairy cichlid</name>
    <name type="synonym">Lamprologus brichardi</name>
    <dbReference type="NCBI Taxonomy" id="32507"/>
    <lineage>
        <taxon>Eukaryota</taxon>
        <taxon>Metazoa</taxon>
        <taxon>Chordata</taxon>
        <taxon>Craniata</taxon>
        <taxon>Vertebrata</taxon>
        <taxon>Euteleostomi</taxon>
        <taxon>Actinopterygii</taxon>
        <taxon>Neopterygii</taxon>
        <taxon>Teleostei</taxon>
        <taxon>Neoteleostei</taxon>
        <taxon>Acanthomorphata</taxon>
        <taxon>Ovalentaria</taxon>
        <taxon>Cichlomorphae</taxon>
        <taxon>Cichliformes</taxon>
        <taxon>Cichlidae</taxon>
        <taxon>African cichlids</taxon>
        <taxon>Pseudocrenilabrinae</taxon>
        <taxon>Lamprologini</taxon>
        <taxon>Neolamprologus</taxon>
    </lineage>
</organism>
<dbReference type="STRING" id="32507.ENSNBRP00000007817"/>
<keyword evidence="4" id="KW-1185">Reference proteome</keyword>
<reference evidence="3" key="1">
    <citation type="submission" date="2025-08" db="UniProtKB">
        <authorList>
            <consortium name="Ensembl"/>
        </authorList>
    </citation>
    <scope>IDENTIFICATION</scope>
</reference>
<dbReference type="AlphaFoldDB" id="A0A3Q4GVR3"/>
<dbReference type="Ensembl" id="ENSNBRT00000008036.1">
    <property type="protein sequence ID" value="ENSNBRP00000007817.1"/>
    <property type="gene ID" value="ENSNBRG00000006095.1"/>
</dbReference>
<evidence type="ECO:0000313" key="3">
    <source>
        <dbReference type="Ensembl" id="ENSNBRP00000007817.1"/>
    </source>
</evidence>